<dbReference type="PANTHER" id="PTHR44688">
    <property type="entry name" value="DNA-BINDING TRANSCRIPTIONAL ACTIVATOR DEVR_DOSR"/>
    <property type="match status" value="1"/>
</dbReference>
<reference evidence="5" key="1">
    <citation type="journal article" date="2021" name="PeerJ">
        <title>Extensive microbial diversity within the chicken gut microbiome revealed by metagenomics and culture.</title>
        <authorList>
            <person name="Gilroy R."/>
            <person name="Ravi A."/>
            <person name="Getino M."/>
            <person name="Pursley I."/>
            <person name="Horton D.L."/>
            <person name="Alikhan N.F."/>
            <person name="Baker D."/>
            <person name="Gharbi K."/>
            <person name="Hall N."/>
            <person name="Watson M."/>
            <person name="Adriaenssens E.M."/>
            <person name="Foster-Nyarko E."/>
            <person name="Jarju S."/>
            <person name="Secka A."/>
            <person name="Antonio M."/>
            <person name="Oren A."/>
            <person name="Chaudhuri R.R."/>
            <person name="La Ragione R."/>
            <person name="Hildebrand F."/>
            <person name="Pallen M.J."/>
        </authorList>
    </citation>
    <scope>NUCLEOTIDE SEQUENCE</scope>
    <source>
        <strain evidence="5">ChiBcec15-1070</strain>
    </source>
</reference>
<dbReference type="Gene3D" id="1.10.10.10">
    <property type="entry name" value="Winged helix-like DNA-binding domain superfamily/Winged helix DNA-binding domain"/>
    <property type="match status" value="1"/>
</dbReference>
<organism evidence="5 6">
    <name type="scientific">Candidatus Rikenella faecigallinarum</name>
    <dbReference type="NCBI Taxonomy" id="2838745"/>
    <lineage>
        <taxon>Bacteria</taxon>
        <taxon>Pseudomonadati</taxon>
        <taxon>Bacteroidota</taxon>
        <taxon>Bacteroidia</taxon>
        <taxon>Bacteroidales</taxon>
        <taxon>Rikenellaceae</taxon>
        <taxon>Rikenella</taxon>
    </lineage>
</organism>
<evidence type="ECO:0000259" key="4">
    <source>
        <dbReference type="PROSITE" id="PS50043"/>
    </source>
</evidence>
<dbReference type="Proteomes" id="UP000823926">
    <property type="component" value="Unassembled WGS sequence"/>
</dbReference>
<proteinExistence type="predicted"/>
<dbReference type="InterPro" id="IPR036388">
    <property type="entry name" value="WH-like_DNA-bd_sf"/>
</dbReference>
<dbReference type="Pfam" id="PF00196">
    <property type="entry name" value="GerE"/>
    <property type="match status" value="1"/>
</dbReference>
<keyword evidence="2" id="KW-0238">DNA-binding</keyword>
<sequence length="192" mass="20958">MPRIAVILPDLLQGAGMTAILERYFSPAEVACFTRVQEVTAEGGNGGYDLYFTDSDTFASHVDFFLPRRNQSVVLVGGEREPELRGGETPRVIATGCGLENLLEKIERVLTPMRPADEGSTSDELSAREVQVLQLVVSGAINKEIAERLNISLNTVLTHRKNITAKLGIKTISGLTLYALMHGYIPADEMPL</sequence>
<dbReference type="GO" id="GO:0006355">
    <property type="term" value="P:regulation of DNA-templated transcription"/>
    <property type="evidence" value="ECO:0007669"/>
    <property type="project" value="InterPro"/>
</dbReference>
<dbReference type="InterPro" id="IPR016032">
    <property type="entry name" value="Sig_transdc_resp-reg_C-effctor"/>
</dbReference>
<dbReference type="PANTHER" id="PTHR44688:SF16">
    <property type="entry name" value="DNA-BINDING TRANSCRIPTIONAL ACTIVATOR DEVR_DOSR"/>
    <property type="match status" value="1"/>
</dbReference>
<comment type="caution">
    <text evidence="5">The sequence shown here is derived from an EMBL/GenBank/DDBJ whole genome shotgun (WGS) entry which is preliminary data.</text>
</comment>
<evidence type="ECO:0000313" key="6">
    <source>
        <dbReference type="Proteomes" id="UP000823926"/>
    </source>
</evidence>
<dbReference type="EMBL" id="DXHL01000021">
    <property type="protein sequence ID" value="HIW10698.1"/>
    <property type="molecule type" value="Genomic_DNA"/>
</dbReference>
<gene>
    <name evidence="5" type="ORF">H9888_04255</name>
</gene>
<feature type="domain" description="HTH luxR-type" evidence="4">
    <location>
        <begin position="118"/>
        <end position="183"/>
    </location>
</feature>
<dbReference type="SMART" id="SM00421">
    <property type="entry name" value="HTH_LUXR"/>
    <property type="match status" value="1"/>
</dbReference>
<name>A0A9D1TXN9_9BACT</name>
<dbReference type="PRINTS" id="PR00038">
    <property type="entry name" value="HTHLUXR"/>
</dbReference>
<evidence type="ECO:0000313" key="5">
    <source>
        <dbReference type="EMBL" id="HIW10698.1"/>
    </source>
</evidence>
<evidence type="ECO:0000256" key="2">
    <source>
        <dbReference type="ARBA" id="ARBA00023125"/>
    </source>
</evidence>
<dbReference type="PROSITE" id="PS50043">
    <property type="entry name" value="HTH_LUXR_2"/>
    <property type="match status" value="1"/>
</dbReference>
<dbReference type="GO" id="GO:0003677">
    <property type="term" value="F:DNA binding"/>
    <property type="evidence" value="ECO:0007669"/>
    <property type="project" value="UniProtKB-KW"/>
</dbReference>
<dbReference type="AlphaFoldDB" id="A0A9D1TXN9"/>
<accession>A0A9D1TXN9</accession>
<evidence type="ECO:0000256" key="1">
    <source>
        <dbReference type="ARBA" id="ARBA00023015"/>
    </source>
</evidence>
<keyword evidence="1" id="KW-0805">Transcription regulation</keyword>
<dbReference type="PROSITE" id="PS00622">
    <property type="entry name" value="HTH_LUXR_1"/>
    <property type="match status" value="1"/>
</dbReference>
<reference evidence="5" key="2">
    <citation type="submission" date="2021-04" db="EMBL/GenBank/DDBJ databases">
        <authorList>
            <person name="Gilroy R."/>
        </authorList>
    </citation>
    <scope>NUCLEOTIDE SEQUENCE</scope>
    <source>
        <strain evidence="5">ChiBcec15-1070</strain>
    </source>
</reference>
<keyword evidence="3" id="KW-0804">Transcription</keyword>
<evidence type="ECO:0000256" key="3">
    <source>
        <dbReference type="ARBA" id="ARBA00023163"/>
    </source>
</evidence>
<dbReference type="InterPro" id="IPR000792">
    <property type="entry name" value="Tscrpt_reg_LuxR_C"/>
</dbReference>
<dbReference type="CDD" id="cd06170">
    <property type="entry name" value="LuxR_C_like"/>
    <property type="match status" value="1"/>
</dbReference>
<protein>
    <submittedName>
        <fullName evidence="5">LuxR C-terminal-related transcriptional regulator</fullName>
    </submittedName>
</protein>
<dbReference type="SUPFAM" id="SSF46894">
    <property type="entry name" value="C-terminal effector domain of the bipartite response regulators"/>
    <property type="match status" value="1"/>
</dbReference>